<sequence>MALNPVEWAGSIDAPHQREDFCSPTSDLTCSRPNARRIFNGIGFRTWNTWAPRPTPYHYATAATRCENRAGNLGDVPRAEKVRFDLGYPETDFVILKCGQRPMVTFELIASTQNNNASFFEPIQCCLATDFIILKCGQRPMVTFELIDNTQNNNASFFEPIQGCLATDFIILKCGQRPGVTPEPQCSKLPRNFNGRMFGLRGLEIHRHEFVVDFRWS</sequence>
<reference evidence="1 2" key="1">
    <citation type="journal article" date="2019" name="Sci. Rep.">
        <title>Orb-weaving spider Araneus ventricosus genome elucidates the spidroin gene catalogue.</title>
        <authorList>
            <person name="Kono N."/>
            <person name="Nakamura H."/>
            <person name="Ohtoshi R."/>
            <person name="Moran D.A.P."/>
            <person name="Shinohara A."/>
            <person name="Yoshida Y."/>
            <person name="Fujiwara M."/>
            <person name="Mori M."/>
            <person name="Tomita M."/>
            <person name="Arakawa K."/>
        </authorList>
    </citation>
    <scope>NUCLEOTIDE SEQUENCE [LARGE SCALE GENOMIC DNA]</scope>
</reference>
<dbReference type="AlphaFoldDB" id="A0A4Y2LBM3"/>
<dbReference type="EMBL" id="BGPR01005612">
    <property type="protein sequence ID" value="GBN11819.1"/>
    <property type="molecule type" value="Genomic_DNA"/>
</dbReference>
<gene>
    <name evidence="1" type="ORF">AVEN_177447_1</name>
</gene>
<name>A0A4Y2LBM3_ARAVE</name>
<evidence type="ECO:0000313" key="2">
    <source>
        <dbReference type="Proteomes" id="UP000499080"/>
    </source>
</evidence>
<keyword evidence="2" id="KW-1185">Reference proteome</keyword>
<comment type="caution">
    <text evidence="1">The sequence shown here is derived from an EMBL/GenBank/DDBJ whole genome shotgun (WGS) entry which is preliminary data.</text>
</comment>
<dbReference type="Proteomes" id="UP000499080">
    <property type="component" value="Unassembled WGS sequence"/>
</dbReference>
<accession>A0A4Y2LBM3</accession>
<proteinExistence type="predicted"/>
<protein>
    <submittedName>
        <fullName evidence="1">Uncharacterized protein</fullName>
    </submittedName>
</protein>
<evidence type="ECO:0000313" key="1">
    <source>
        <dbReference type="EMBL" id="GBN11819.1"/>
    </source>
</evidence>
<organism evidence="1 2">
    <name type="scientific">Araneus ventricosus</name>
    <name type="common">Orbweaver spider</name>
    <name type="synonym">Epeira ventricosa</name>
    <dbReference type="NCBI Taxonomy" id="182803"/>
    <lineage>
        <taxon>Eukaryota</taxon>
        <taxon>Metazoa</taxon>
        <taxon>Ecdysozoa</taxon>
        <taxon>Arthropoda</taxon>
        <taxon>Chelicerata</taxon>
        <taxon>Arachnida</taxon>
        <taxon>Araneae</taxon>
        <taxon>Araneomorphae</taxon>
        <taxon>Entelegynae</taxon>
        <taxon>Araneoidea</taxon>
        <taxon>Araneidae</taxon>
        <taxon>Araneus</taxon>
    </lineage>
</organism>